<keyword evidence="1" id="KW-0732">Signal</keyword>
<feature type="chain" id="PRO_5045297491" evidence="1">
    <location>
        <begin position="24"/>
        <end position="245"/>
    </location>
</feature>
<evidence type="ECO:0000256" key="1">
    <source>
        <dbReference type="SAM" id="SignalP"/>
    </source>
</evidence>
<protein>
    <submittedName>
        <fullName evidence="2">TorF family putative porin</fullName>
    </submittedName>
</protein>
<name>A0ABV7EPR8_9GAMM</name>
<gene>
    <name evidence="2" type="ORF">ACFOSU_05605</name>
</gene>
<dbReference type="Proteomes" id="UP001595462">
    <property type="component" value="Unassembled WGS sequence"/>
</dbReference>
<evidence type="ECO:0000313" key="2">
    <source>
        <dbReference type="EMBL" id="MFC3103365.1"/>
    </source>
</evidence>
<sequence length="245" mass="26879">MKKQLLIASAAMVVSMGSVSALAADASANIAFTTDYRYRGVSQTDRDFAIQGGFDYALDSGFYVGTWASNVDNFNPSPVTGDNGAQAEIDFYAGYGFALTDHWALDFNVLYYYYPGASTAGDNNEIDFWEYTPGITYSDDNMTASLSVSYSDDFYNESGDAFYYNTSFEFPLNDYLTLGAHAGYQMVDKEDLYFEDYADWSISLGTSFVGLDWSVAYVDTDLDSTACGGTDICDSTFVGTLSKSF</sequence>
<comment type="caution">
    <text evidence="2">The sequence shown here is derived from an EMBL/GenBank/DDBJ whole genome shotgun (WGS) entry which is preliminary data.</text>
</comment>
<accession>A0ABV7EPR8</accession>
<reference evidence="3" key="1">
    <citation type="journal article" date="2019" name="Int. J. Syst. Evol. Microbiol.">
        <title>The Global Catalogue of Microorganisms (GCM) 10K type strain sequencing project: providing services to taxonomists for standard genome sequencing and annotation.</title>
        <authorList>
            <consortium name="The Broad Institute Genomics Platform"/>
            <consortium name="The Broad Institute Genome Sequencing Center for Infectious Disease"/>
            <person name="Wu L."/>
            <person name="Ma J."/>
        </authorList>
    </citation>
    <scope>NUCLEOTIDE SEQUENCE [LARGE SCALE GENOMIC DNA]</scope>
    <source>
        <strain evidence="3">KCTC 52640</strain>
    </source>
</reference>
<proteinExistence type="predicted"/>
<dbReference type="Pfam" id="PF09694">
    <property type="entry name" value="Gcw_chp"/>
    <property type="match status" value="1"/>
</dbReference>
<keyword evidence="3" id="KW-1185">Reference proteome</keyword>
<organism evidence="2 3">
    <name type="scientific">Salinisphaera aquimarina</name>
    <dbReference type="NCBI Taxonomy" id="2094031"/>
    <lineage>
        <taxon>Bacteria</taxon>
        <taxon>Pseudomonadati</taxon>
        <taxon>Pseudomonadota</taxon>
        <taxon>Gammaproteobacteria</taxon>
        <taxon>Salinisphaerales</taxon>
        <taxon>Salinisphaeraceae</taxon>
        <taxon>Salinisphaera</taxon>
    </lineage>
</organism>
<dbReference type="NCBIfam" id="TIGR02001">
    <property type="entry name" value="gcw_chp"/>
    <property type="match status" value="1"/>
</dbReference>
<evidence type="ECO:0000313" key="3">
    <source>
        <dbReference type="Proteomes" id="UP001595462"/>
    </source>
</evidence>
<dbReference type="RefSeq" id="WP_380687323.1">
    <property type="nucleotide sequence ID" value="NZ_JBHRSS010000003.1"/>
</dbReference>
<feature type="signal peptide" evidence="1">
    <location>
        <begin position="1"/>
        <end position="23"/>
    </location>
</feature>
<dbReference type="EMBL" id="JBHRSS010000003">
    <property type="protein sequence ID" value="MFC3103365.1"/>
    <property type="molecule type" value="Genomic_DNA"/>
</dbReference>
<dbReference type="InterPro" id="IPR010239">
    <property type="entry name" value="CHP02001"/>
</dbReference>